<dbReference type="AlphaFoldDB" id="A7APD1"/>
<organism evidence="1 2">
    <name type="scientific">Babesia bovis</name>
    <dbReference type="NCBI Taxonomy" id="5865"/>
    <lineage>
        <taxon>Eukaryota</taxon>
        <taxon>Sar</taxon>
        <taxon>Alveolata</taxon>
        <taxon>Apicomplexa</taxon>
        <taxon>Aconoidasida</taxon>
        <taxon>Piroplasmida</taxon>
        <taxon>Babesiidae</taxon>
        <taxon>Babesia</taxon>
    </lineage>
</organism>
<accession>A7APD1</accession>
<evidence type="ECO:0000313" key="2">
    <source>
        <dbReference type="Proteomes" id="UP000002173"/>
    </source>
</evidence>
<protein>
    <submittedName>
        <fullName evidence="1">Uncharacterized protein</fullName>
    </submittedName>
</protein>
<dbReference type="Proteomes" id="UP000002173">
    <property type="component" value="Chromosome 3"/>
</dbReference>
<name>A7APD1_BABBO</name>
<reference evidence="1 2" key="1">
    <citation type="journal article" date="2007" name="PLoS Pathog.">
        <title>Genome sequence of Babesia bovis and comparative analysis of apicomplexan hemoprotozoa.</title>
        <authorList>
            <person name="Brayton K.A."/>
            <person name="Lau A.O.T."/>
            <person name="Herndon D.R."/>
            <person name="Hannick L."/>
            <person name="Kappmeyer L.S."/>
            <person name="Berens S.J."/>
            <person name="Bidwell S.L."/>
            <person name="Brown W.C."/>
            <person name="Crabtree J."/>
            <person name="Fadrosh D."/>
            <person name="Feldblum T."/>
            <person name="Forberger H.A."/>
            <person name="Haas B.J."/>
            <person name="Howell J.M."/>
            <person name="Khouri H."/>
            <person name="Koo H."/>
            <person name="Mann D.J."/>
            <person name="Norimine J."/>
            <person name="Paulsen I.T."/>
            <person name="Radune D."/>
            <person name="Ren Q."/>
            <person name="Smith R.K. Jr."/>
            <person name="Suarez C.E."/>
            <person name="White O."/>
            <person name="Wortman J.R."/>
            <person name="Knowles D.P. Jr."/>
            <person name="McElwain T.F."/>
            <person name="Nene V.M."/>
        </authorList>
    </citation>
    <scope>NUCLEOTIDE SEQUENCE [LARGE SCALE GENOMIC DNA]</scope>
    <source>
        <strain evidence="1">T2Bo</strain>
    </source>
</reference>
<keyword evidence="2" id="KW-1185">Reference proteome</keyword>
<dbReference type="VEuPathDB" id="PiroplasmaDB:BBOV_III008550"/>
<proteinExistence type="predicted"/>
<dbReference type="GeneID" id="5480235"/>
<dbReference type="InParanoid" id="A7APD1"/>
<dbReference type="eggNOG" id="ENOG502STGH">
    <property type="taxonomic scope" value="Eukaryota"/>
</dbReference>
<gene>
    <name evidence="1" type="ORF">BBOV_III008550</name>
</gene>
<dbReference type="EMBL" id="AAXT01000001">
    <property type="protein sequence ID" value="EDO08415.1"/>
    <property type="molecule type" value="Genomic_DNA"/>
</dbReference>
<comment type="caution">
    <text evidence="1">The sequence shown here is derived from an EMBL/GenBank/DDBJ whole genome shotgun (WGS) entry which is preliminary data.</text>
</comment>
<evidence type="ECO:0000313" key="1">
    <source>
        <dbReference type="EMBL" id="EDO08415.1"/>
    </source>
</evidence>
<dbReference type="KEGG" id="bbo:BBOV_III008550"/>
<sequence>MGIQKDVTVTPAEACFYNLYASGIIAERTELESADASNPSAMLTTRYAIAHVLRANKKLCDLRNRKWILCLDEVHHLYQSCFLHDRGPRFLSDLLLEIQRNKVNSVLVSDDSTVCFPYVDEKLAQSISQCYMKTYKDLGYVDTKQLVHLDIPEIETNVAKGGINEVVYHSDSVSKALLKLSGGNLGLINTLLTSYQKFEEQLDLPAVHKILAGSESPVDDEYFPLNATAEEQVTYLREERSRMFVRNIQNVALSSNISKFENMMNRFLSLPLMEQIKLRLDDYVHFKVIVNETIRLLLPKNILQLKPKANIENKVVLCMLAAGIIHLNIETRCIGFKDTLTRVLLEAHIDNDYGKQ</sequence>